<feature type="compositionally biased region" description="Pro residues" evidence="1">
    <location>
        <begin position="12"/>
        <end position="22"/>
    </location>
</feature>
<protein>
    <submittedName>
        <fullName evidence="2">Uncharacterized protein</fullName>
    </submittedName>
</protein>
<organism evidence="2 3">
    <name type="scientific">Rhodococcus oryzae</name>
    <dbReference type="NCBI Taxonomy" id="2571143"/>
    <lineage>
        <taxon>Bacteria</taxon>
        <taxon>Bacillati</taxon>
        <taxon>Actinomycetota</taxon>
        <taxon>Actinomycetes</taxon>
        <taxon>Mycobacteriales</taxon>
        <taxon>Nocardiaceae</taxon>
        <taxon>Rhodococcus</taxon>
    </lineage>
</organism>
<feature type="compositionally biased region" description="Low complexity" evidence="1">
    <location>
        <begin position="1"/>
        <end position="11"/>
    </location>
</feature>
<sequence length="89" mass="8931">MAQAPGTTFAPATPPMVPPTSPPTVAAGTPAASAPVTAPAAAPPTVAAAMRSLRSASTPMDFQNVLTCASITAEVLFVRLRYSSESQFG</sequence>
<feature type="compositionally biased region" description="Low complexity" evidence="1">
    <location>
        <begin position="23"/>
        <end position="41"/>
    </location>
</feature>
<evidence type="ECO:0000313" key="3">
    <source>
        <dbReference type="Proteomes" id="UP000305109"/>
    </source>
</evidence>
<accession>A0ABY2RNF1</accession>
<gene>
    <name evidence="2" type="ORF">FCG67_03635</name>
</gene>
<dbReference type="EMBL" id="SUMD01000002">
    <property type="protein sequence ID" value="TJZ79996.1"/>
    <property type="molecule type" value="Genomic_DNA"/>
</dbReference>
<dbReference type="Proteomes" id="UP000305109">
    <property type="component" value="Unassembled WGS sequence"/>
</dbReference>
<reference evidence="2 3" key="1">
    <citation type="submission" date="2019-04" db="EMBL/GenBank/DDBJ databases">
        <title>Rhodococcus oryzae sp. nov., a novel actinomycete isolated from rhizosphere soil of rice (Oryza sativa L.).</title>
        <authorList>
            <person name="Li C."/>
        </authorList>
    </citation>
    <scope>NUCLEOTIDE SEQUENCE [LARGE SCALE GENOMIC DNA]</scope>
    <source>
        <strain evidence="2 3">NEAU-CX67</strain>
    </source>
</reference>
<keyword evidence="3" id="KW-1185">Reference proteome</keyword>
<name>A0ABY2RNF1_9NOCA</name>
<evidence type="ECO:0000256" key="1">
    <source>
        <dbReference type="SAM" id="MobiDB-lite"/>
    </source>
</evidence>
<comment type="caution">
    <text evidence="2">The sequence shown here is derived from an EMBL/GenBank/DDBJ whole genome shotgun (WGS) entry which is preliminary data.</text>
</comment>
<feature type="region of interest" description="Disordered" evidence="1">
    <location>
        <begin position="1"/>
        <end position="41"/>
    </location>
</feature>
<proteinExistence type="predicted"/>
<evidence type="ECO:0000313" key="2">
    <source>
        <dbReference type="EMBL" id="TJZ79996.1"/>
    </source>
</evidence>